<dbReference type="InterPro" id="IPR020904">
    <property type="entry name" value="Sc_DH/Rdtase_CS"/>
</dbReference>
<dbReference type="PRINTS" id="PR00080">
    <property type="entry name" value="SDRFAMILY"/>
</dbReference>
<comment type="subcellular location">
    <subcellularLocation>
        <location evidence="1">Endoplasmic reticulum</location>
    </subcellularLocation>
</comment>
<evidence type="ECO:0000256" key="1">
    <source>
        <dbReference type="ARBA" id="ARBA00004240"/>
    </source>
</evidence>
<dbReference type="InterPro" id="IPR036291">
    <property type="entry name" value="NAD(P)-bd_dom_sf"/>
</dbReference>
<evidence type="ECO:0000256" key="2">
    <source>
        <dbReference type="ARBA" id="ARBA00006484"/>
    </source>
</evidence>
<evidence type="ECO:0000256" key="3">
    <source>
        <dbReference type="ARBA" id="ARBA00023002"/>
    </source>
</evidence>
<dbReference type="PANTHER" id="PTHR43899">
    <property type="entry name" value="RH59310P"/>
    <property type="match status" value="1"/>
</dbReference>
<protein>
    <submittedName>
        <fullName evidence="5">SDR family NAD(P)-dependent oxidoreductase</fullName>
    </submittedName>
</protein>
<dbReference type="KEGG" id="acob:P0Y56_15855"/>
<dbReference type="Proteomes" id="UP001218362">
    <property type="component" value="Chromosome"/>
</dbReference>
<organism evidence="5 6">
    <name type="scientific">Candidatus Andeanibacterium colombiense</name>
    <dbReference type="NCBI Taxonomy" id="3121345"/>
    <lineage>
        <taxon>Bacteria</taxon>
        <taxon>Pseudomonadati</taxon>
        <taxon>Pseudomonadota</taxon>
        <taxon>Alphaproteobacteria</taxon>
        <taxon>Sphingomonadales</taxon>
        <taxon>Sphingomonadaceae</taxon>
        <taxon>Candidatus Andeanibacterium</taxon>
    </lineage>
</organism>
<dbReference type="Pfam" id="PF00106">
    <property type="entry name" value="adh_short"/>
    <property type="match status" value="1"/>
</dbReference>
<dbReference type="InterPro" id="IPR051019">
    <property type="entry name" value="VLCFA-Steroid_DH"/>
</dbReference>
<dbReference type="PIRSF" id="PIRSF000126">
    <property type="entry name" value="11-beta-HSD1"/>
    <property type="match status" value="1"/>
</dbReference>
<dbReference type="Gene3D" id="3.40.50.720">
    <property type="entry name" value="NAD(P)-binding Rossmann-like Domain"/>
    <property type="match status" value="1"/>
</dbReference>
<evidence type="ECO:0000313" key="5">
    <source>
        <dbReference type="EMBL" id="WEK46460.1"/>
    </source>
</evidence>
<accession>A0AAJ5X5N4</accession>
<dbReference type="GO" id="GO:0016491">
    <property type="term" value="F:oxidoreductase activity"/>
    <property type="evidence" value="ECO:0007669"/>
    <property type="project" value="UniProtKB-KW"/>
</dbReference>
<dbReference type="PANTHER" id="PTHR43899:SF13">
    <property type="entry name" value="RH59310P"/>
    <property type="match status" value="1"/>
</dbReference>
<dbReference type="EMBL" id="CP119316">
    <property type="protein sequence ID" value="WEK46460.1"/>
    <property type="molecule type" value="Genomic_DNA"/>
</dbReference>
<reference evidence="5" key="1">
    <citation type="submission" date="2023-03" db="EMBL/GenBank/DDBJ databases">
        <title>Andean soil-derived lignocellulolytic bacterial consortium as a source of novel taxa and putative plastic-active enzymes.</title>
        <authorList>
            <person name="Diaz-Garcia L."/>
            <person name="Chuvochina M."/>
            <person name="Feuerriegel G."/>
            <person name="Bunk B."/>
            <person name="Sproer C."/>
            <person name="Streit W.R."/>
            <person name="Rodriguez L.M."/>
            <person name="Overmann J."/>
            <person name="Jimenez D.J."/>
        </authorList>
    </citation>
    <scope>NUCLEOTIDE SEQUENCE</scope>
    <source>
        <strain evidence="5">MAG 26</strain>
    </source>
</reference>
<evidence type="ECO:0000256" key="4">
    <source>
        <dbReference type="RuleBase" id="RU000363"/>
    </source>
</evidence>
<dbReference type="PRINTS" id="PR00081">
    <property type="entry name" value="GDHRDH"/>
</dbReference>
<keyword evidence="3" id="KW-0560">Oxidoreductase</keyword>
<dbReference type="InterPro" id="IPR002347">
    <property type="entry name" value="SDR_fam"/>
</dbReference>
<evidence type="ECO:0000313" key="6">
    <source>
        <dbReference type="Proteomes" id="UP001218362"/>
    </source>
</evidence>
<proteinExistence type="inferred from homology"/>
<sequence>MSLNFELSLVTGASSGIGAAFAVSLAKRGHHLVLVARRAAVLRELGERLRSEFGVSVEILPADLADRAGIAAVEARLARGDVDLLINNAGMGSLAGFLDVEPGAHEAMIAVNVTALTRLTYAAARAMKAAGRGTIVNVASGIAFNILPTAAVYAATKGFVSQFTQALAEEMAGSGVKFQLLVPGLTRTNLGGAEENGLFDLFPSEMVQAPEAVAEAGLAGLELGEVVCIPRLENYSQWEAARDAIRAVGIDPPGNAVASRYRVELN</sequence>
<comment type="similarity">
    <text evidence="2 4">Belongs to the short-chain dehydrogenases/reductases (SDR) family.</text>
</comment>
<name>A0AAJ5X5N4_9SPHN</name>
<dbReference type="PROSITE" id="PS00061">
    <property type="entry name" value="ADH_SHORT"/>
    <property type="match status" value="1"/>
</dbReference>
<dbReference type="AlphaFoldDB" id="A0AAJ5X5N4"/>
<dbReference type="SUPFAM" id="SSF51735">
    <property type="entry name" value="NAD(P)-binding Rossmann-fold domains"/>
    <property type="match status" value="1"/>
</dbReference>
<gene>
    <name evidence="5" type="ORF">P0Y56_15855</name>
</gene>